<keyword evidence="1" id="KW-0004">4Fe-4S</keyword>
<dbReference type="SUPFAM" id="SSF54862">
    <property type="entry name" value="4Fe-4S ferredoxins"/>
    <property type="match status" value="1"/>
</dbReference>
<organism evidence="6 7">
    <name type="scientific">Candidatus Hakubella thermalkaliphila</name>
    <dbReference type="NCBI Taxonomy" id="2754717"/>
    <lineage>
        <taxon>Bacteria</taxon>
        <taxon>Bacillati</taxon>
        <taxon>Actinomycetota</taxon>
        <taxon>Actinomycetota incertae sedis</taxon>
        <taxon>Candidatus Hakubellales</taxon>
        <taxon>Candidatus Hakubellaceae</taxon>
        <taxon>Candidatus Hakubella</taxon>
    </lineage>
</organism>
<dbReference type="Pfam" id="PF04015">
    <property type="entry name" value="DUF362"/>
    <property type="match status" value="1"/>
</dbReference>
<dbReference type="GO" id="GO:0051539">
    <property type="term" value="F:4 iron, 4 sulfur cluster binding"/>
    <property type="evidence" value="ECO:0007669"/>
    <property type="project" value="UniProtKB-KW"/>
</dbReference>
<dbReference type="EMBL" id="BLRX01000494">
    <property type="protein sequence ID" value="GFP26285.1"/>
    <property type="molecule type" value="Genomic_DNA"/>
</dbReference>
<dbReference type="Pfam" id="PF12838">
    <property type="entry name" value="Fer4_7"/>
    <property type="match status" value="1"/>
</dbReference>
<evidence type="ECO:0000259" key="5">
    <source>
        <dbReference type="PROSITE" id="PS51379"/>
    </source>
</evidence>
<dbReference type="GO" id="GO:0046872">
    <property type="term" value="F:metal ion binding"/>
    <property type="evidence" value="ECO:0007669"/>
    <property type="project" value="UniProtKB-KW"/>
</dbReference>
<dbReference type="PROSITE" id="PS51379">
    <property type="entry name" value="4FE4S_FER_2"/>
    <property type="match status" value="2"/>
</dbReference>
<dbReference type="Gene3D" id="3.30.70.20">
    <property type="match status" value="1"/>
</dbReference>
<feature type="non-terminal residue" evidence="6">
    <location>
        <position position="1"/>
    </location>
</feature>
<keyword evidence="2" id="KW-0479">Metal-binding</keyword>
<evidence type="ECO:0000313" key="6">
    <source>
        <dbReference type="EMBL" id="GFP26285.1"/>
    </source>
</evidence>
<dbReference type="InterPro" id="IPR050572">
    <property type="entry name" value="Fe-S_Ferredoxin"/>
</dbReference>
<evidence type="ECO:0000313" key="7">
    <source>
        <dbReference type="Proteomes" id="UP000543224"/>
    </source>
</evidence>
<evidence type="ECO:0000256" key="2">
    <source>
        <dbReference type="ARBA" id="ARBA00022723"/>
    </source>
</evidence>
<evidence type="ECO:0000256" key="1">
    <source>
        <dbReference type="ARBA" id="ARBA00022485"/>
    </source>
</evidence>
<protein>
    <recommendedName>
        <fullName evidence="5">4Fe-4S ferredoxin-type domain-containing protein</fullName>
    </recommendedName>
</protein>
<keyword evidence="3" id="KW-0408">Iron</keyword>
<name>A0A6V8P1A5_9ACTN</name>
<accession>A0A6V8P1A5</accession>
<reference evidence="6 7" key="1">
    <citation type="journal article" date="2020" name="Front. Microbiol.">
        <title>Single-cell genomics of novel Actinobacteria with the Wood-Ljungdahl pathway discovered in a serpentinizing system.</title>
        <authorList>
            <person name="Merino N."/>
            <person name="Kawai M."/>
            <person name="Boyd E.S."/>
            <person name="Colman D.R."/>
            <person name="McGlynn S.E."/>
            <person name="Nealson K.H."/>
            <person name="Kurokawa K."/>
            <person name="Hongoh Y."/>
        </authorList>
    </citation>
    <scope>NUCLEOTIDE SEQUENCE [LARGE SCALE GENOMIC DNA]</scope>
    <source>
        <strain evidence="6 7">S25</strain>
    </source>
</reference>
<dbReference type="Proteomes" id="UP000543224">
    <property type="component" value="Unassembled WGS sequence"/>
</dbReference>
<evidence type="ECO:0000256" key="3">
    <source>
        <dbReference type="ARBA" id="ARBA00023004"/>
    </source>
</evidence>
<feature type="domain" description="4Fe-4S ferredoxin-type" evidence="5">
    <location>
        <begin position="35"/>
        <end position="64"/>
    </location>
</feature>
<keyword evidence="4" id="KW-0411">Iron-sulfur</keyword>
<dbReference type="InterPro" id="IPR007160">
    <property type="entry name" value="DUF362"/>
</dbReference>
<dbReference type="AlphaFoldDB" id="A0A6V8P1A5"/>
<evidence type="ECO:0000256" key="4">
    <source>
        <dbReference type="ARBA" id="ARBA00023014"/>
    </source>
</evidence>
<feature type="domain" description="4Fe-4S ferredoxin-type" evidence="5">
    <location>
        <begin position="5"/>
        <end position="34"/>
    </location>
</feature>
<dbReference type="PANTHER" id="PTHR43687:SF1">
    <property type="entry name" value="FERREDOXIN III"/>
    <property type="match status" value="1"/>
</dbReference>
<sequence length="188" mass="20591">QHSSLKPRIDQSKCTGCKRCVKVFPEEAIALDEAKKPFIDYSLCIGCAECTITCLEGAIAVNWDQGEEGILQERMAEYTLGVVVTKLGKSGFLNFLLNFSPDCDCPGWSDVPIVPNLGILASTHPIAIDQAAVDLVNSAPGLPDSRLGDQLRASDKFAVVHKIDWSYQLKHGEKIGLGNREYELIEIK</sequence>
<dbReference type="PANTHER" id="PTHR43687">
    <property type="entry name" value="ADENYLYLSULFATE REDUCTASE, BETA SUBUNIT"/>
    <property type="match status" value="1"/>
</dbReference>
<proteinExistence type="predicted"/>
<comment type="caution">
    <text evidence="6">The sequence shown here is derived from an EMBL/GenBank/DDBJ whole genome shotgun (WGS) entry which is preliminary data.</text>
</comment>
<dbReference type="InterPro" id="IPR017896">
    <property type="entry name" value="4Fe4S_Fe-S-bd"/>
</dbReference>
<gene>
    <name evidence="6" type="ORF">HKBW3S25_01776</name>
</gene>